<dbReference type="InterPro" id="IPR058581">
    <property type="entry name" value="TM_HPP"/>
</dbReference>
<keyword evidence="4" id="KW-1185">Reference proteome</keyword>
<feature type="transmembrane region" description="Helical" evidence="1">
    <location>
        <begin position="50"/>
        <end position="68"/>
    </location>
</feature>
<sequence length="317" mass="33988">MAALWQRLLHVLGWREDATSHAEKLISALGAFCALGAVWVVTHWVMPAEAALWVVASTGASAVLLFAVPHGPLSQPWAVLGGQLISALVGISCQQLLPDHPLTPALAVALAILAMHYARCIHPPGGATALTCVVAGPGIHALGYQFLFTPVLLNVGVILLVAVLFNSLFPWRRYPAALARQPLRPTPPPGLAPEDIHHALRQLDSYIDIRFDDLLEIMQLAHQHAEQQRLGSTDILPGACYSNGQPGARWSIRQVTGLPPRQPGRSARVVYRVLAGAEAGSHGSCRVAELAAWAQFAVRPSEHGWQRCSPAESQQAG</sequence>
<feature type="transmembrane region" description="Helical" evidence="1">
    <location>
        <begin position="25"/>
        <end position="44"/>
    </location>
</feature>
<evidence type="ECO:0000313" key="4">
    <source>
        <dbReference type="Proteomes" id="UP000243084"/>
    </source>
</evidence>
<dbReference type="RefSeq" id="WP_092430310.1">
    <property type="nucleotide sequence ID" value="NZ_FOXM01000005.1"/>
</dbReference>
<protein>
    <submittedName>
        <fullName evidence="3">HPP family protein</fullName>
    </submittedName>
</protein>
<dbReference type="Proteomes" id="UP000243084">
    <property type="component" value="Unassembled WGS sequence"/>
</dbReference>
<proteinExistence type="predicted"/>
<reference evidence="4" key="1">
    <citation type="submission" date="2016-10" db="EMBL/GenBank/DDBJ databases">
        <authorList>
            <person name="Varghese N."/>
            <person name="Submissions S."/>
        </authorList>
    </citation>
    <scope>NUCLEOTIDE SEQUENCE [LARGE SCALE GENOMIC DNA]</scope>
    <source>
        <strain evidence="4">JCM 18195</strain>
    </source>
</reference>
<organism evidence="3 4">
    <name type="scientific">Geopseudomonas sagittaria</name>
    <dbReference type="NCBI Taxonomy" id="1135990"/>
    <lineage>
        <taxon>Bacteria</taxon>
        <taxon>Pseudomonadati</taxon>
        <taxon>Pseudomonadota</taxon>
        <taxon>Gammaproteobacteria</taxon>
        <taxon>Pseudomonadales</taxon>
        <taxon>Pseudomonadaceae</taxon>
        <taxon>Geopseudomonas</taxon>
    </lineage>
</organism>
<dbReference type="EMBL" id="FOXM01000005">
    <property type="protein sequence ID" value="SFP77118.1"/>
    <property type="molecule type" value="Genomic_DNA"/>
</dbReference>
<keyword evidence="1" id="KW-1133">Transmembrane helix</keyword>
<evidence type="ECO:0000256" key="1">
    <source>
        <dbReference type="SAM" id="Phobius"/>
    </source>
</evidence>
<dbReference type="OrthoDB" id="9811720at2"/>
<evidence type="ECO:0000313" key="3">
    <source>
        <dbReference type="EMBL" id="SFP77118.1"/>
    </source>
</evidence>
<accession>A0A1I5T2C6</accession>
<keyword evidence="1" id="KW-0812">Transmembrane</keyword>
<feature type="transmembrane region" description="Helical" evidence="1">
    <location>
        <begin position="152"/>
        <end position="171"/>
    </location>
</feature>
<gene>
    <name evidence="3" type="ORF">SAMN05216229_105235</name>
</gene>
<keyword evidence="1" id="KW-0472">Membrane</keyword>
<dbReference type="InterPro" id="IPR007065">
    <property type="entry name" value="HPP"/>
</dbReference>
<name>A0A1I5T2C6_9GAMM</name>
<dbReference type="PANTHER" id="PTHR33741">
    <property type="entry name" value="TRANSMEMBRANE PROTEIN DDB_G0269096-RELATED"/>
    <property type="match status" value="1"/>
</dbReference>
<dbReference type="Pfam" id="PF04982">
    <property type="entry name" value="TM_HPP"/>
    <property type="match status" value="1"/>
</dbReference>
<feature type="domain" description="HPP transmembrane region" evidence="2">
    <location>
        <begin position="19"/>
        <end position="175"/>
    </location>
</feature>
<dbReference type="PANTHER" id="PTHR33741:SF5">
    <property type="entry name" value="TRANSMEMBRANE PROTEIN DDB_G0269096-RELATED"/>
    <property type="match status" value="1"/>
</dbReference>
<evidence type="ECO:0000259" key="2">
    <source>
        <dbReference type="Pfam" id="PF04982"/>
    </source>
</evidence>
<dbReference type="AlphaFoldDB" id="A0A1I5T2C6"/>